<dbReference type="Proteomes" id="UP000318017">
    <property type="component" value="Chromosome"/>
</dbReference>
<dbReference type="Gene3D" id="2.130.10.10">
    <property type="entry name" value="YVTN repeat-like/Quinoprotein amine dehydrogenase"/>
    <property type="match status" value="1"/>
</dbReference>
<keyword evidence="1" id="KW-0732">Signal</keyword>
<dbReference type="InterPro" id="IPR015943">
    <property type="entry name" value="WD40/YVTN_repeat-like_dom_sf"/>
</dbReference>
<dbReference type="KEGG" id="ahel:Q31a_07930"/>
<evidence type="ECO:0000256" key="1">
    <source>
        <dbReference type="SAM" id="SignalP"/>
    </source>
</evidence>
<dbReference type="InterPro" id="IPR011044">
    <property type="entry name" value="Quino_amine_DH_bsu"/>
</dbReference>
<dbReference type="InterPro" id="IPR011990">
    <property type="entry name" value="TPR-like_helical_dom_sf"/>
</dbReference>
<dbReference type="EMBL" id="CP036298">
    <property type="protein sequence ID" value="QDV22507.1"/>
    <property type="molecule type" value="Genomic_DNA"/>
</dbReference>
<feature type="chain" id="PRO_5021999245" evidence="1">
    <location>
        <begin position="23"/>
        <end position="572"/>
    </location>
</feature>
<dbReference type="SMART" id="SM00028">
    <property type="entry name" value="TPR"/>
    <property type="match status" value="3"/>
</dbReference>
<keyword evidence="3" id="KW-1185">Reference proteome</keyword>
<proteinExistence type="predicted"/>
<sequence length="572" mass="62438" precursor="true">MSRTCISLIGLYLILCPLAVRAQDLAAQYGTQSREAAQLLNRGIELVQSTDAAQGLQYIDRALSVDPSFQMAMYWQGLAYQEMGDMGKSLESYEKLYQSAAPGRTQMPVEGCFNAGVSSGQSGKLSESAIWLSRALTLDPADEFGTAAKVYRNLAITLAQQKQFSSAALCATAGHQIDPQTVEEGMVESFSRNAESEVATILFSPTQPIEIPYRESVEHGEPQIVEGIEGPLGGMVDLVEQHAMLILPKDEKFVQILDYSKGMKLRTIKTQGRPRAACYVGGKLFVALTSPDRISVLNTRTGKEESTWRLNQPAPTSLAVAPQQRVAYFANSGKIRILDLDDGSIEISPFEATSLAADPKQENVYAIRTPEIQVNTETGHFLFNGRPVFFQIDDNQSGDMQTSLFRLKICDKHLVLAQARICAASNGRRVVVSPDGAVVAVVGGGGWRPLDRSAGSGYGIPVFAANDFSQVVRFVETDAYPLAATINPVSHLVAARGGEFVLSHLVNDDQQLVQLEGGTEDLNQETTFAEFSGDGKWLFANTSTQLYAIPTELNRKENSTNWYSELQRAIKQ</sequence>
<reference evidence="2 3" key="1">
    <citation type="submission" date="2019-02" db="EMBL/GenBank/DDBJ databases">
        <title>Deep-cultivation of Planctomycetes and their phenomic and genomic characterization uncovers novel biology.</title>
        <authorList>
            <person name="Wiegand S."/>
            <person name="Jogler M."/>
            <person name="Boedeker C."/>
            <person name="Pinto D."/>
            <person name="Vollmers J."/>
            <person name="Rivas-Marin E."/>
            <person name="Kohn T."/>
            <person name="Peeters S.H."/>
            <person name="Heuer A."/>
            <person name="Rast P."/>
            <person name="Oberbeckmann S."/>
            <person name="Bunk B."/>
            <person name="Jeske O."/>
            <person name="Meyerdierks A."/>
            <person name="Storesund J.E."/>
            <person name="Kallscheuer N."/>
            <person name="Luecker S."/>
            <person name="Lage O.M."/>
            <person name="Pohl T."/>
            <person name="Merkel B.J."/>
            <person name="Hornburger P."/>
            <person name="Mueller R.-W."/>
            <person name="Bruemmer F."/>
            <person name="Labrenz M."/>
            <person name="Spormann A.M."/>
            <person name="Op den Camp H."/>
            <person name="Overmann J."/>
            <person name="Amann R."/>
            <person name="Jetten M.S.M."/>
            <person name="Mascher T."/>
            <person name="Medema M.H."/>
            <person name="Devos D.P."/>
            <person name="Kaster A.-K."/>
            <person name="Ovreas L."/>
            <person name="Rohde M."/>
            <person name="Galperin M.Y."/>
            <person name="Jogler C."/>
        </authorList>
    </citation>
    <scope>NUCLEOTIDE SEQUENCE [LARGE SCALE GENOMIC DNA]</scope>
    <source>
        <strain evidence="2 3">Q31a</strain>
    </source>
</reference>
<accession>A0A518G1P5</accession>
<dbReference type="SUPFAM" id="SSF50969">
    <property type="entry name" value="YVTN repeat-like/Quinoprotein amine dehydrogenase"/>
    <property type="match status" value="1"/>
</dbReference>
<dbReference type="SUPFAM" id="SSF48452">
    <property type="entry name" value="TPR-like"/>
    <property type="match status" value="1"/>
</dbReference>
<dbReference type="OrthoDB" id="145213at2"/>
<evidence type="ECO:0000313" key="3">
    <source>
        <dbReference type="Proteomes" id="UP000318017"/>
    </source>
</evidence>
<feature type="signal peptide" evidence="1">
    <location>
        <begin position="1"/>
        <end position="22"/>
    </location>
</feature>
<dbReference type="InterPro" id="IPR019734">
    <property type="entry name" value="TPR_rpt"/>
</dbReference>
<dbReference type="Pfam" id="PF13181">
    <property type="entry name" value="TPR_8"/>
    <property type="match status" value="1"/>
</dbReference>
<dbReference type="AlphaFoldDB" id="A0A518G1P5"/>
<name>A0A518G1P5_9BACT</name>
<dbReference type="Gene3D" id="1.25.40.10">
    <property type="entry name" value="Tetratricopeptide repeat domain"/>
    <property type="match status" value="1"/>
</dbReference>
<protein>
    <submittedName>
        <fullName evidence="2">Tetratricopeptide repeat protein</fullName>
    </submittedName>
</protein>
<organism evidence="2 3">
    <name type="scientific">Aureliella helgolandensis</name>
    <dbReference type="NCBI Taxonomy" id="2527968"/>
    <lineage>
        <taxon>Bacteria</taxon>
        <taxon>Pseudomonadati</taxon>
        <taxon>Planctomycetota</taxon>
        <taxon>Planctomycetia</taxon>
        <taxon>Pirellulales</taxon>
        <taxon>Pirellulaceae</taxon>
        <taxon>Aureliella</taxon>
    </lineage>
</organism>
<gene>
    <name evidence="2" type="ORF">Q31a_07930</name>
</gene>
<evidence type="ECO:0000313" key="2">
    <source>
        <dbReference type="EMBL" id="QDV22507.1"/>
    </source>
</evidence>
<dbReference type="RefSeq" id="WP_145074145.1">
    <property type="nucleotide sequence ID" value="NZ_CP036298.1"/>
</dbReference>